<evidence type="ECO:0000256" key="6">
    <source>
        <dbReference type="RuleBase" id="RU361218"/>
    </source>
</evidence>
<feature type="transmembrane region" description="Helical" evidence="6">
    <location>
        <begin position="86"/>
        <end position="110"/>
    </location>
</feature>
<dbReference type="GO" id="GO:0005886">
    <property type="term" value="C:plasma membrane"/>
    <property type="evidence" value="ECO:0007669"/>
    <property type="project" value="TreeGrafter"/>
</dbReference>
<dbReference type="PANTHER" id="PTHR19282">
    <property type="entry name" value="TETRASPANIN"/>
    <property type="match status" value="1"/>
</dbReference>
<dbReference type="PROSITE" id="PS00421">
    <property type="entry name" value="TM4_1"/>
    <property type="match status" value="1"/>
</dbReference>
<dbReference type="InterPro" id="IPR008952">
    <property type="entry name" value="Tetraspanin_EC2_sf"/>
</dbReference>
<dbReference type="PANTHER" id="PTHR19282:SF28">
    <property type="entry name" value="TETRASPANIN"/>
    <property type="match status" value="1"/>
</dbReference>
<keyword evidence="5 6" id="KW-0472">Membrane</keyword>
<feature type="transmembrane region" description="Helical" evidence="6">
    <location>
        <begin position="12"/>
        <end position="42"/>
    </location>
</feature>
<proteinExistence type="inferred from homology"/>
<dbReference type="CDD" id="cd03127">
    <property type="entry name" value="tetraspanin_LEL"/>
    <property type="match status" value="1"/>
</dbReference>
<reference evidence="7" key="1">
    <citation type="journal article" date="2023" name="bioRxiv">
        <title>Scaffold-level genome assemblies of two parasitoid biocontrol wasps reveal the parthenogenesis mechanism and an associated novel virus.</title>
        <authorList>
            <person name="Inwood S."/>
            <person name="Skelly J."/>
            <person name="Guhlin J."/>
            <person name="Harrop T."/>
            <person name="Goldson S."/>
            <person name="Dearden P."/>
        </authorList>
    </citation>
    <scope>NUCLEOTIDE SEQUENCE</scope>
    <source>
        <strain evidence="7">Irish</strain>
        <tissue evidence="7">Whole body</tissue>
    </source>
</reference>
<evidence type="ECO:0000256" key="5">
    <source>
        <dbReference type="ARBA" id="ARBA00023136"/>
    </source>
</evidence>
<evidence type="ECO:0000256" key="1">
    <source>
        <dbReference type="ARBA" id="ARBA00004141"/>
    </source>
</evidence>
<dbReference type="InterPro" id="IPR018499">
    <property type="entry name" value="Tetraspanin/Peripherin"/>
</dbReference>
<evidence type="ECO:0000256" key="2">
    <source>
        <dbReference type="ARBA" id="ARBA00006840"/>
    </source>
</evidence>
<comment type="similarity">
    <text evidence="2 6">Belongs to the tetraspanin (TM4SF) family.</text>
</comment>
<evidence type="ECO:0000313" key="8">
    <source>
        <dbReference type="Proteomes" id="UP001168990"/>
    </source>
</evidence>
<keyword evidence="3 6" id="KW-0812">Transmembrane</keyword>
<gene>
    <name evidence="7" type="ORF">PV328_008135</name>
</gene>
<dbReference type="PRINTS" id="PR00259">
    <property type="entry name" value="TMFOUR"/>
</dbReference>
<evidence type="ECO:0000313" key="7">
    <source>
        <dbReference type="EMBL" id="KAK0160764.1"/>
    </source>
</evidence>
<evidence type="ECO:0000256" key="3">
    <source>
        <dbReference type="ARBA" id="ARBA00022692"/>
    </source>
</evidence>
<dbReference type="Proteomes" id="UP001168990">
    <property type="component" value="Unassembled WGS sequence"/>
</dbReference>
<dbReference type="AlphaFoldDB" id="A0AA39CA57"/>
<organism evidence="7 8">
    <name type="scientific">Microctonus aethiopoides</name>
    <dbReference type="NCBI Taxonomy" id="144406"/>
    <lineage>
        <taxon>Eukaryota</taxon>
        <taxon>Metazoa</taxon>
        <taxon>Ecdysozoa</taxon>
        <taxon>Arthropoda</taxon>
        <taxon>Hexapoda</taxon>
        <taxon>Insecta</taxon>
        <taxon>Pterygota</taxon>
        <taxon>Neoptera</taxon>
        <taxon>Endopterygota</taxon>
        <taxon>Hymenoptera</taxon>
        <taxon>Apocrita</taxon>
        <taxon>Ichneumonoidea</taxon>
        <taxon>Braconidae</taxon>
        <taxon>Euphorinae</taxon>
        <taxon>Microctonus</taxon>
    </lineage>
</organism>
<dbReference type="Pfam" id="PF00335">
    <property type="entry name" value="Tetraspanin"/>
    <property type="match status" value="1"/>
</dbReference>
<sequence>MAATHLDVGLRCIKYLLCAVNSLFVLTGVMIISVGTTIYAVYEDFKHFLDPSYFSPATILIVVGGLVFVIAFFGCCGALKESTCMVLVFAVSLSIVLILEIAAAITAYALQDSIKGLLAKQINASMHQYNSSPEVADAMDFMQYRLQCCGSYGASDWNEIKMISPKGLPHPESCCAWTQFIGDGRIECGRFEEGCMSRMSMIVHQSAISLATGAIAIALIQFTGILFACTLGRAIRRQKTERERRRWELRESLVRGYQPLGKNDPFATYPIVYMQSDAPEPLKSSVPS</sequence>
<feature type="transmembrane region" description="Helical" evidence="6">
    <location>
        <begin position="207"/>
        <end position="235"/>
    </location>
</feature>
<comment type="subcellular location">
    <subcellularLocation>
        <location evidence="1 6">Membrane</location>
        <topology evidence="1 6">Multi-pass membrane protein</topology>
    </subcellularLocation>
</comment>
<dbReference type="InterPro" id="IPR000301">
    <property type="entry name" value="Tetraspanin_animals"/>
</dbReference>
<dbReference type="Gene3D" id="1.10.1450.10">
    <property type="entry name" value="Tetraspanin"/>
    <property type="match status" value="1"/>
</dbReference>
<name>A0AA39CA57_9HYME</name>
<keyword evidence="8" id="KW-1185">Reference proteome</keyword>
<dbReference type="SUPFAM" id="SSF48652">
    <property type="entry name" value="Tetraspanin"/>
    <property type="match status" value="1"/>
</dbReference>
<reference evidence="7" key="2">
    <citation type="submission" date="2023-03" db="EMBL/GenBank/DDBJ databases">
        <authorList>
            <person name="Inwood S.N."/>
            <person name="Skelly J.G."/>
            <person name="Guhlin J."/>
            <person name="Harrop T.W.R."/>
            <person name="Goldson S.G."/>
            <person name="Dearden P.K."/>
        </authorList>
    </citation>
    <scope>NUCLEOTIDE SEQUENCE</scope>
    <source>
        <strain evidence="7">Irish</strain>
        <tissue evidence="7">Whole body</tissue>
    </source>
</reference>
<feature type="transmembrane region" description="Helical" evidence="6">
    <location>
        <begin position="54"/>
        <end position="79"/>
    </location>
</feature>
<dbReference type="PIRSF" id="PIRSF002419">
    <property type="entry name" value="Tetraspanin"/>
    <property type="match status" value="1"/>
</dbReference>
<accession>A0AA39CA57</accession>
<protein>
    <recommendedName>
        <fullName evidence="6">Tetraspanin</fullName>
    </recommendedName>
</protein>
<comment type="caution">
    <text evidence="7">The sequence shown here is derived from an EMBL/GenBank/DDBJ whole genome shotgun (WGS) entry which is preliminary data.</text>
</comment>
<keyword evidence="4 6" id="KW-1133">Transmembrane helix</keyword>
<evidence type="ECO:0000256" key="4">
    <source>
        <dbReference type="ARBA" id="ARBA00022989"/>
    </source>
</evidence>
<dbReference type="EMBL" id="JAQQBS010001423">
    <property type="protein sequence ID" value="KAK0160764.1"/>
    <property type="molecule type" value="Genomic_DNA"/>
</dbReference>
<dbReference type="InterPro" id="IPR018503">
    <property type="entry name" value="Tetraspanin_CS"/>
</dbReference>